<evidence type="ECO:0000313" key="7">
    <source>
        <dbReference type="EMBL" id="KAK7357218.1"/>
    </source>
</evidence>
<evidence type="ECO:0000256" key="1">
    <source>
        <dbReference type="ARBA" id="ARBA00004370"/>
    </source>
</evidence>
<proteinExistence type="inferred from homology"/>
<keyword evidence="3 6" id="KW-0812">Transmembrane</keyword>
<evidence type="ECO:0000256" key="3">
    <source>
        <dbReference type="ARBA" id="ARBA00022692"/>
    </source>
</evidence>
<feature type="transmembrane region" description="Helical" evidence="6">
    <location>
        <begin position="190"/>
        <end position="210"/>
    </location>
</feature>
<reference evidence="7 8" key="1">
    <citation type="submission" date="2024-01" db="EMBL/GenBank/DDBJ databases">
        <title>The genomes of 5 underutilized Papilionoideae crops provide insights into root nodulation and disease resistanc.</title>
        <authorList>
            <person name="Jiang F."/>
        </authorList>
    </citation>
    <scope>NUCLEOTIDE SEQUENCE [LARGE SCALE GENOMIC DNA]</scope>
    <source>
        <strain evidence="7">JINMINGXINNONG_FW02</strain>
        <tissue evidence="7">Leaves</tissue>
    </source>
</reference>
<dbReference type="AlphaFoldDB" id="A0AAN9MTE7"/>
<accession>A0AAN9MTE7</accession>
<sequence length="399" mass="46054">MSPKLRAWKTQDVKECREAPKSINFHDEYHRTLRTKPYVVFYNKVQLLANQPSINYNHDNFSKALLEPCQETISSIVDSGTLSKTPKLKNLLLSYFDISAEASHICCHLLKSISQVHSYYQFLQRVLDIKDGDSFETFEVVIFELNSFAYSNDPLSNLKNHDFKLINDKHSSVLCHLKSMKRRVGRKIKLMKYLMKTYWFCVTTACGLVAITAMVIATHALTAVILGPAILSFPFKHLKRKLRGYKFSRKGSLSKVYDQLDIAAKGTYILNKDFDTMSRLVARLHDEIEHNRTMVQFCLDRKDKLSLQVVKELRKSDVGFRKQVEELEEHVYLCLVTINQTRTLVIREMKRSCQGSIGAVTIAHSLGILSRSASPREERELRLELTPRRKNWVGKGFEL</sequence>
<dbReference type="PANTHER" id="PTHR31113">
    <property type="entry name" value="UPF0496 PROTEIN 3-RELATED"/>
    <property type="match status" value="1"/>
</dbReference>
<organism evidence="7 8">
    <name type="scientific">Phaseolus coccineus</name>
    <name type="common">Scarlet runner bean</name>
    <name type="synonym">Phaseolus multiflorus</name>
    <dbReference type="NCBI Taxonomy" id="3886"/>
    <lineage>
        <taxon>Eukaryota</taxon>
        <taxon>Viridiplantae</taxon>
        <taxon>Streptophyta</taxon>
        <taxon>Embryophyta</taxon>
        <taxon>Tracheophyta</taxon>
        <taxon>Spermatophyta</taxon>
        <taxon>Magnoliopsida</taxon>
        <taxon>eudicotyledons</taxon>
        <taxon>Gunneridae</taxon>
        <taxon>Pentapetalae</taxon>
        <taxon>rosids</taxon>
        <taxon>fabids</taxon>
        <taxon>Fabales</taxon>
        <taxon>Fabaceae</taxon>
        <taxon>Papilionoideae</taxon>
        <taxon>50 kb inversion clade</taxon>
        <taxon>NPAAA clade</taxon>
        <taxon>indigoferoid/millettioid clade</taxon>
        <taxon>Phaseoleae</taxon>
        <taxon>Phaseolus</taxon>
    </lineage>
</organism>
<evidence type="ECO:0000256" key="2">
    <source>
        <dbReference type="ARBA" id="ARBA00009074"/>
    </source>
</evidence>
<dbReference type="Proteomes" id="UP001374584">
    <property type="component" value="Unassembled WGS sequence"/>
</dbReference>
<gene>
    <name evidence="7" type="ORF">VNO80_16502</name>
</gene>
<name>A0AAN9MTE7_PHACN</name>
<dbReference type="GO" id="GO:0016020">
    <property type="term" value="C:membrane"/>
    <property type="evidence" value="ECO:0007669"/>
    <property type="project" value="UniProtKB-SubCell"/>
</dbReference>
<evidence type="ECO:0000256" key="6">
    <source>
        <dbReference type="SAM" id="Phobius"/>
    </source>
</evidence>
<dbReference type="EMBL" id="JAYMYR010000006">
    <property type="protein sequence ID" value="KAK7357218.1"/>
    <property type="molecule type" value="Genomic_DNA"/>
</dbReference>
<evidence type="ECO:0000256" key="5">
    <source>
        <dbReference type="ARBA" id="ARBA00023136"/>
    </source>
</evidence>
<protein>
    <submittedName>
        <fullName evidence="7">Uncharacterized protein</fullName>
    </submittedName>
</protein>
<comment type="similarity">
    <text evidence="2">Belongs to the UPF0496 family.</text>
</comment>
<comment type="caution">
    <text evidence="7">The sequence shown here is derived from an EMBL/GenBank/DDBJ whole genome shotgun (WGS) entry which is preliminary data.</text>
</comment>
<keyword evidence="5 6" id="KW-0472">Membrane</keyword>
<keyword evidence="8" id="KW-1185">Reference proteome</keyword>
<dbReference type="InterPro" id="IPR007749">
    <property type="entry name" value="DUF677"/>
</dbReference>
<evidence type="ECO:0000256" key="4">
    <source>
        <dbReference type="ARBA" id="ARBA00022989"/>
    </source>
</evidence>
<dbReference type="PANTHER" id="PTHR31113:SF2">
    <property type="entry name" value="OS04G0423200 PROTEIN"/>
    <property type="match status" value="1"/>
</dbReference>
<keyword evidence="4 6" id="KW-1133">Transmembrane helix</keyword>
<dbReference type="Pfam" id="PF05055">
    <property type="entry name" value="DUF677"/>
    <property type="match status" value="1"/>
</dbReference>
<evidence type="ECO:0000313" key="8">
    <source>
        <dbReference type="Proteomes" id="UP001374584"/>
    </source>
</evidence>
<comment type="subcellular location">
    <subcellularLocation>
        <location evidence="1">Membrane</location>
    </subcellularLocation>
</comment>